<dbReference type="AlphaFoldDB" id="A0A6A6WFX0"/>
<feature type="region of interest" description="Disordered" evidence="1">
    <location>
        <begin position="339"/>
        <end position="379"/>
    </location>
</feature>
<feature type="region of interest" description="Disordered" evidence="1">
    <location>
        <begin position="32"/>
        <end position="57"/>
    </location>
</feature>
<dbReference type="GeneID" id="54480663"/>
<dbReference type="RefSeq" id="XP_033604183.1">
    <property type="nucleotide sequence ID" value="XM_033739609.1"/>
</dbReference>
<protein>
    <submittedName>
        <fullName evidence="2">Uncharacterized protein</fullName>
    </submittedName>
</protein>
<reference evidence="2" key="1">
    <citation type="journal article" date="2020" name="Stud. Mycol.">
        <title>101 Dothideomycetes genomes: a test case for predicting lifestyles and emergence of pathogens.</title>
        <authorList>
            <person name="Haridas S."/>
            <person name="Albert R."/>
            <person name="Binder M."/>
            <person name="Bloem J."/>
            <person name="Labutti K."/>
            <person name="Salamov A."/>
            <person name="Andreopoulos B."/>
            <person name="Baker S."/>
            <person name="Barry K."/>
            <person name="Bills G."/>
            <person name="Bluhm B."/>
            <person name="Cannon C."/>
            <person name="Castanera R."/>
            <person name="Culley D."/>
            <person name="Daum C."/>
            <person name="Ezra D."/>
            <person name="Gonzalez J."/>
            <person name="Henrissat B."/>
            <person name="Kuo A."/>
            <person name="Liang C."/>
            <person name="Lipzen A."/>
            <person name="Lutzoni F."/>
            <person name="Magnuson J."/>
            <person name="Mondo S."/>
            <person name="Nolan M."/>
            <person name="Ohm R."/>
            <person name="Pangilinan J."/>
            <person name="Park H.-J."/>
            <person name="Ramirez L."/>
            <person name="Alfaro M."/>
            <person name="Sun H."/>
            <person name="Tritt A."/>
            <person name="Yoshinaga Y."/>
            <person name="Zwiers L.-H."/>
            <person name="Turgeon B."/>
            <person name="Goodwin S."/>
            <person name="Spatafora J."/>
            <person name="Crous P."/>
            <person name="Grigoriev I."/>
        </authorList>
    </citation>
    <scope>NUCLEOTIDE SEQUENCE</scope>
    <source>
        <strain evidence="2">CBS 121739</strain>
    </source>
</reference>
<feature type="compositionally biased region" description="Polar residues" evidence="1">
    <location>
        <begin position="43"/>
        <end position="54"/>
    </location>
</feature>
<accession>A0A6A6WFX0</accession>
<feature type="region of interest" description="Disordered" evidence="1">
    <location>
        <begin position="307"/>
        <end position="326"/>
    </location>
</feature>
<evidence type="ECO:0000313" key="3">
    <source>
        <dbReference type="Proteomes" id="UP000799437"/>
    </source>
</evidence>
<name>A0A6A6WFX0_9PEZI</name>
<gene>
    <name evidence="2" type="ORF">EJ05DRAFT_183446</name>
</gene>
<feature type="compositionally biased region" description="Low complexity" evidence="1">
    <location>
        <begin position="361"/>
        <end position="377"/>
    </location>
</feature>
<evidence type="ECO:0000313" key="2">
    <source>
        <dbReference type="EMBL" id="KAF2761732.1"/>
    </source>
</evidence>
<evidence type="ECO:0000256" key="1">
    <source>
        <dbReference type="SAM" id="MobiDB-lite"/>
    </source>
</evidence>
<organism evidence="2 3">
    <name type="scientific">Pseudovirgaria hyperparasitica</name>
    <dbReference type="NCBI Taxonomy" id="470096"/>
    <lineage>
        <taxon>Eukaryota</taxon>
        <taxon>Fungi</taxon>
        <taxon>Dikarya</taxon>
        <taxon>Ascomycota</taxon>
        <taxon>Pezizomycotina</taxon>
        <taxon>Dothideomycetes</taxon>
        <taxon>Dothideomycetes incertae sedis</taxon>
        <taxon>Acrospermales</taxon>
        <taxon>Acrospermaceae</taxon>
        <taxon>Pseudovirgaria</taxon>
    </lineage>
</organism>
<keyword evidence="3" id="KW-1185">Reference proteome</keyword>
<sequence>MATSMAIGRLITPWDQAASELGQTHDAHDMTALQQDKRPRSQLRYTASTPSDLPSSLPCRRLSAAATEAAHADGHIAAPATPLSELQAGYQIQIHHRSPYAKPSLHHIHHAGFRYSDHTASSCAHGCADLEKYVPQHGPANHATEGSPVNASIRNASLHSRLRDTTTSLDGYIDDPRASHDHVRQEVNTSSAPEVQDAHGTQCPLIGYRDVSDKDAQDIRIPSSDIYLHQARTNGSSTSANTGSGLAEIHAIRPFVSTFKGSGCVGSPQRDTDSSTTHHHAQVSGFLNDVSYKGVLPSDRACLVNTSSPLDARQKPRGIKPGKTSTQVEQLVLKTAIDGQAAIHVPPRDSRSSSGASPFVSRSLSQSASANSTSSLTPRAATNNGLAVSIVPKRTHKKFLSPGSVGLLLS</sequence>
<dbReference type="Proteomes" id="UP000799437">
    <property type="component" value="Unassembled WGS sequence"/>
</dbReference>
<dbReference type="EMBL" id="ML996566">
    <property type="protein sequence ID" value="KAF2761732.1"/>
    <property type="molecule type" value="Genomic_DNA"/>
</dbReference>
<proteinExistence type="predicted"/>